<sequence>MERAGNLPPQAMAAQDMVQMKIAEVTKMSAGKPGYAADRVILMPCPLAPEDPQTFPFMRKRVVVKTLQLPHDLFYLDRALAARYGTRQRGEPMPDHDYDFTKSKHLGLPQHKYVAADPTPLPSTRIDAPRVRWLSPLLHQLLFLREDYILCTGIRTCRKMGRH</sequence>
<proteinExistence type="predicted"/>
<dbReference type="EMBL" id="MU129089">
    <property type="protein sequence ID" value="KAF9507143.1"/>
    <property type="molecule type" value="Genomic_DNA"/>
</dbReference>
<dbReference type="AlphaFoldDB" id="A0A9P6DQ96"/>
<evidence type="ECO:0000313" key="2">
    <source>
        <dbReference type="Proteomes" id="UP000886523"/>
    </source>
</evidence>
<keyword evidence="2" id="KW-1185">Reference proteome</keyword>
<reference evidence="1" key="1">
    <citation type="journal article" date="2020" name="Nat. Commun.">
        <title>Large-scale genome sequencing of mycorrhizal fungi provides insights into the early evolution of symbiotic traits.</title>
        <authorList>
            <person name="Miyauchi S."/>
            <person name="Kiss E."/>
            <person name="Kuo A."/>
            <person name="Drula E."/>
            <person name="Kohler A."/>
            <person name="Sanchez-Garcia M."/>
            <person name="Morin E."/>
            <person name="Andreopoulos B."/>
            <person name="Barry K.W."/>
            <person name="Bonito G."/>
            <person name="Buee M."/>
            <person name="Carver A."/>
            <person name="Chen C."/>
            <person name="Cichocki N."/>
            <person name="Clum A."/>
            <person name="Culley D."/>
            <person name="Crous P.W."/>
            <person name="Fauchery L."/>
            <person name="Girlanda M."/>
            <person name="Hayes R.D."/>
            <person name="Keri Z."/>
            <person name="LaButti K."/>
            <person name="Lipzen A."/>
            <person name="Lombard V."/>
            <person name="Magnuson J."/>
            <person name="Maillard F."/>
            <person name="Murat C."/>
            <person name="Nolan M."/>
            <person name="Ohm R.A."/>
            <person name="Pangilinan J."/>
            <person name="Pereira M.F."/>
            <person name="Perotto S."/>
            <person name="Peter M."/>
            <person name="Pfister S."/>
            <person name="Riley R."/>
            <person name="Sitrit Y."/>
            <person name="Stielow J.B."/>
            <person name="Szollosi G."/>
            <person name="Zifcakova L."/>
            <person name="Stursova M."/>
            <person name="Spatafora J.W."/>
            <person name="Tedersoo L."/>
            <person name="Vaario L.M."/>
            <person name="Yamada A."/>
            <person name="Yan M."/>
            <person name="Wang P."/>
            <person name="Xu J."/>
            <person name="Bruns T."/>
            <person name="Baldrian P."/>
            <person name="Vilgalys R."/>
            <person name="Dunand C."/>
            <person name="Henrissat B."/>
            <person name="Grigoriev I.V."/>
            <person name="Hibbett D."/>
            <person name="Nagy L.G."/>
            <person name="Martin F.M."/>
        </authorList>
    </citation>
    <scope>NUCLEOTIDE SEQUENCE</scope>
    <source>
        <strain evidence="1">UP504</strain>
    </source>
</reference>
<organism evidence="1 2">
    <name type="scientific">Hydnum rufescens UP504</name>
    <dbReference type="NCBI Taxonomy" id="1448309"/>
    <lineage>
        <taxon>Eukaryota</taxon>
        <taxon>Fungi</taxon>
        <taxon>Dikarya</taxon>
        <taxon>Basidiomycota</taxon>
        <taxon>Agaricomycotina</taxon>
        <taxon>Agaricomycetes</taxon>
        <taxon>Cantharellales</taxon>
        <taxon>Hydnaceae</taxon>
        <taxon>Hydnum</taxon>
    </lineage>
</organism>
<protein>
    <submittedName>
        <fullName evidence="1">Uncharacterized protein</fullName>
    </submittedName>
</protein>
<dbReference type="Proteomes" id="UP000886523">
    <property type="component" value="Unassembled WGS sequence"/>
</dbReference>
<dbReference type="OrthoDB" id="3319629at2759"/>
<name>A0A9P6DQ96_9AGAM</name>
<comment type="caution">
    <text evidence="1">The sequence shown here is derived from an EMBL/GenBank/DDBJ whole genome shotgun (WGS) entry which is preliminary data.</text>
</comment>
<accession>A0A9P6DQ96</accession>
<gene>
    <name evidence="1" type="ORF">BS47DRAFT_342737</name>
</gene>
<evidence type="ECO:0000313" key="1">
    <source>
        <dbReference type="EMBL" id="KAF9507143.1"/>
    </source>
</evidence>